<reference evidence="1 2" key="1">
    <citation type="submission" date="2024-01" db="EMBL/GenBank/DDBJ databases">
        <title>The genomes of 5 underutilized Papilionoideae crops provide insights into root nodulation and disease resistanc.</title>
        <authorList>
            <person name="Jiang F."/>
        </authorList>
    </citation>
    <scope>NUCLEOTIDE SEQUENCE [LARGE SCALE GENOMIC DNA]</scope>
    <source>
        <strain evidence="1">JINMINGXINNONG_FW02</strain>
        <tissue evidence="1">Leaves</tissue>
    </source>
</reference>
<protein>
    <submittedName>
        <fullName evidence="1">Uncharacterized protein</fullName>
    </submittedName>
</protein>
<name>A0AAN9RIB4_PHACN</name>
<gene>
    <name evidence="1" type="ORF">VNO80_02890</name>
</gene>
<dbReference type="Proteomes" id="UP001374584">
    <property type="component" value="Unassembled WGS sequence"/>
</dbReference>
<proteinExistence type="predicted"/>
<dbReference type="AlphaFoldDB" id="A0AAN9RIB4"/>
<accession>A0AAN9RIB4</accession>
<comment type="caution">
    <text evidence="1">The sequence shown here is derived from an EMBL/GenBank/DDBJ whole genome shotgun (WGS) entry which is preliminary data.</text>
</comment>
<organism evidence="1 2">
    <name type="scientific">Phaseolus coccineus</name>
    <name type="common">Scarlet runner bean</name>
    <name type="synonym">Phaseolus multiflorus</name>
    <dbReference type="NCBI Taxonomy" id="3886"/>
    <lineage>
        <taxon>Eukaryota</taxon>
        <taxon>Viridiplantae</taxon>
        <taxon>Streptophyta</taxon>
        <taxon>Embryophyta</taxon>
        <taxon>Tracheophyta</taxon>
        <taxon>Spermatophyta</taxon>
        <taxon>Magnoliopsida</taxon>
        <taxon>eudicotyledons</taxon>
        <taxon>Gunneridae</taxon>
        <taxon>Pentapetalae</taxon>
        <taxon>rosids</taxon>
        <taxon>fabids</taxon>
        <taxon>Fabales</taxon>
        <taxon>Fabaceae</taxon>
        <taxon>Papilionoideae</taxon>
        <taxon>50 kb inversion clade</taxon>
        <taxon>NPAAA clade</taxon>
        <taxon>indigoferoid/millettioid clade</taxon>
        <taxon>Phaseoleae</taxon>
        <taxon>Phaseolus</taxon>
    </lineage>
</organism>
<evidence type="ECO:0000313" key="2">
    <source>
        <dbReference type="Proteomes" id="UP001374584"/>
    </source>
</evidence>
<sequence length="129" mass="14267">MGLSGWPGGYKYTMGHPFFVPRTFAFGFAVYALCASLQQPNLSSTCPSFSPTLHCSFIPYPCIPSRYHTAFQPNYTHHFLTPFTISILPFPLLRSSVLYAYAAVRLSNLFHAYIAILVGGFVDASSDVT</sequence>
<dbReference type="EMBL" id="JAYMYR010000002">
    <property type="protein sequence ID" value="KAK7377465.1"/>
    <property type="molecule type" value="Genomic_DNA"/>
</dbReference>
<evidence type="ECO:0000313" key="1">
    <source>
        <dbReference type="EMBL" id="KAK7377465.1"/>
    </source>
</evidence>
<keyword evidence="2" id="KW-1185">Reference proteome</keyword>